<dbReference type="GO" id="GO:0003341">
    <property type="term" value="P:cilium movement"/>
    <property type="evidence" value="ECO:0007669"/>
    <property type="project" value="TreeGrafter"/>
</dbReference>
<reference evidence="5 6" key="1">
    <citation type="submission" date="2019-09" db="EMBL/GenBank/DDBJ databases">
        <title>Bird 10,000 Genomes (B10K) Project - Family phase.</title>
        <authorList>
            <person name="Zhang G."/>
        </authorList>
    </citation>
    <scope>NUCLEOTIDE SEQUENCE [LARGE SCALE GENOMIC DNA]</scope>
    <source>
        <strain evidence="5">B10K-DU-002-26</strain>
        <tissue evidence="5">Muscle</tissue>
    </source>
</reference>
<evidence type="ECO:0000256" key="4">
    <source>
        <dbReference type="SAM" id="MobiDB-lite"/>
    </source>
</evidence>
<dbReference type="InterPro" id="IPR052628">
    <property type="entry name" value="CFAP70"/>
</dbReference>
<feature type="non-terminal residue" evidence="5">
    <location>
        <position position="1"/>
    </location>
</feature>
<evidence type="ECO:0000256" key="3">
    <source>
        <dbReference type="PROSITE-ProRule" id="PRU00339"/>
    </source>
</evidence>
<evidence type="ECO:0000313" key="5">
    <source>
        <dbReference type="EMBL" id="NXR59270.1"/>
    </source>
</evidence>
<organism evidence="5 6">
    <name type="scientific">Rhadina sibilatrix</name>
    <dbReference type="NCBI Taxonomy" id="2585818"/>
    <lineage>
        <taxon>Eukaryota</taxon>
        <taxon>Metazoa</taxon>
        <taxon>Chordata</taxon>
        <taxon>Craniata</taxon>
        <taxon>Vertebrata</taxon>
        <taxon>Euteleostomi</taxon>
        <taxon>Archelosauria</taxon>
        <taxon>Archosauria</taxon>
        <taxon>Dinosauria</taxon>
        <taxon>Saurischia</taxon>
        <taxon>Theropoda</taxon>
        <taxon>Coelurosauria</taxon>
        <taxon>Aves</taxon>
        <taxon>Neognathae</taxon>
        <taxon>Neoaves</taxon>
        <taxon>Telluraves</taxon>
        <taxon>Australaves</taxon>
        <taxon>Passeriformes</taxon>
        <taxon>Sylvioidea</taxon>
        <taxon>Phylloscopidae</taxon>
        <taxon>Rhadina</taxon>
    </lineage>
</organism>
<feature type="repeat" description="TPR" evidence="3">
    <location>
        <begin position="640"/>
        <end position="673"/>
    </location>
</feature>
<sequence length="1087" mass="121205">TLKNKVLITLVRVEYNGAALGDSPTTGVLPDGTAEYNFSTSFEYSPEGPNSLDVLVQKPLLLTLLEVAPKEKKKTEKITPLGQAVVDLLPLLQGVRSLKVFAPLYAVPASPSEMLHPEAMGSLEVAVSTKELLLSATQFSSGNLLSITLEAAYSVPDTLTADAQQNCMVCLQMPAAGEKEEILLFKDGILKADGNKEPLPRPKHWPIGPILAPGALDIPDSFIVGGPYEDEDGELTQSKDREFRIQAESTKRIVWDTERRCFLDAAAVALLQKRIAECRHWPVELCRMSMASAGKGKTSKIDKGDEDKQIAFHGVAYVNMMHLLCPGVKQIRGAFRVFNYQEREVFEKTKFQHSIFRDRRSQLSLLKEGLGSSPSSKTAPSKALKEEKESSATVSSGEAHGTMVALFLCHRKLGHAGTALDAVEQCLSPQQYSEAGTFLVMEIKLDRPLVPKRLREELVRRVKELIPPRPALPRRTEGAKKAVEDYHKRVTDVAVAILREYHELFGKQLPDQGAIDHETLQGQKRQLDYELNTSGKYFAFKEQLKYSVVKIVREKYLKTTAFETKEQLQAFLSELYVYLVDHMHIALNELLSEEDVSPVPPSCTTREQLLLFAREAEANKDFKLASLFYKQRIARDQCSIQSWLDYGAFCLLHEDATKAQECFQQALCLDPHHIQSLLLSGIAAVKLQHYEKAEIFFEDACCLEPSSIIAWTLSGLFYELKNNYVQADRNFCEARKLLRAQLEEERRLLEAAEGEGEKPSSPSTDPAMAPVMPRPAVSPEPGNLQAKQVHPDFQSSTSQDGQPAGKCSSLPHCTLHLPFFPPEMPALEVSLGIPSGTDRDTSAHFLAACPAPAPQPPPCTIFMKTVEFLMKVNGIRFVDKALAHELLSLQGGPSCAYYLALAWMYLLQEDFPRCEECLCEAVQIDPVNPNVWAQKGHLCYLQKDFGNARECYERAVSFVEDAVDLHFVYLRLGSIYLEEKEYGRAKQIYLLACDNSATCLTWLGVGIACYRLQEMLEAENALSEANALDNTNAEVWGYLALICLQGGRQLEAEQCYKYSVKLGLQNDALLREIRAAQHRFGFGDPSL</sequence>
<dbReference type="SMART" id="SM00028">
    <property type="entry name" value="TPR"/>
    <property type="match status" value="7"/>
</dbReference>
<gene>
    <name evidence="5" type="primary">Cfap70</name>
    <name evidence="5" type="ORF">RHASIB_R09069</name>
</gene>
<evidence type="ECO:0000256" key="1">
    <source>
        <dbReference type="ARBA" id="ARBA00022737"/>
    </source>
</evidence>
<dbReference type="PANTHER" id="PTHR44314:SF1">
    <property type="entry name" value="CILIA- AND FLAGELLA-ASSOCIATED PROTEIN 70"/>
    <property type="match status" value="1"/>
</dbReference>
<dbReference type="SUPFAM" id="SSF48452">
    <property type="entry name" value="TPR-like"/>
    <property type="match status" value="2"/>
</dbReference>
<keyword evidence="6" id="KW-1185">Reference proteome</keyword>
<keyword evidence="2 3" id="KW-0802">TPR repeat</keyword>
<keyword evidence="1" id="KW-0677">Repeat</keyword>
<feature type="non-terminal residue" evidence="5">
    <location>
        <position position="1087"/>
    </location>
</feature>
<dbReference type="InterPro" id="IPR011990">
    <property type="entry name" value="TPR-like_helical_dom_sf"/>
</dbReference>
<comment type="caution">
    <text evidence="5">The sequence shown here is derived from an EMBL/GenBank/DDBJ whole genome shotgun (WGS) entry which is preliminary data.</text>
</comment>
<protein>
    <submittedName>
        <fullName evidence="5">CFA70 protein</fullName>
    </submittedName>
</protein>
<evidence type="ECO:0000256" key="2">
    <source>
        <dbReference type="ARBA" id="ARBA00022803"/>
    </source>
</evidence>
<dbReference type="PANTHER" id="PTHR44314">
    <property type="entry name" value="CILIA- AND FLAGELLA-ASSOCIATED PROTEIN 70"/>
    <property type="match status" value="1"/>
</dbReference>
<dbReference type="Gene3D" id="1.25.40.10">
    <property type="entry name" value="Tetratricopeptide repeat domain"/>
    <property type="match status" value="3"/>
</dbReference>
<dbReference type="PROSITE" id="PS50005">
    <property type="entry name" value="TPR"/>
    <property type="match status" value="1"/>
</dbReference>
<dbReference type="Pfam" id="PF13181">
    <property type="entry name" value="TPR_8"/>
    <property type="match status" value="2"/>
</dbReference>
<dbReference type="InterPro" id="IPR019734">
    <property type="entry name" value="TPR_rpt"/>
</dbReference>
<dbReference type="EMBL" id="VWYO01004552">
    <property type="protein sequence ID" value="NXR59270.1"/>
    <property type="molecule type" value="Genomic_DNA"/>
</dbReference>
<accession>A0A7L2MH15</accession>
<feature type="region of interest" description="Disordered" evidence="4">
    <location>
        <begin position="750"/>
        <end position="806"/>
    </location>
</feature>
<feature type="region of interest" description="Disordered" evidence="4">
    <location>
        <begin position="367"/>
        <end position="396"/>
    </location>
</feature>
<name>A0A7L2MH15_9PASS</name>
<proteinExistence type="predicted"/>
<dbReference type="GO" id="GO:0060271">
    <property type="term" value="P:cilium assembly"/>
    <property type="evidence" value="ECO:0007669"/>
    <property type="project" value="TreeGrafter"/>
</dbReference>
<dbReference type="GO" id="GO:0070062">
    <property type="term" value="C:extracellular exosome"/>
    <property type="evidence" value="ECO:0007669"/>
    <property type="project" value="TreeGrafter"/>
</dbReference>
<feature type="compositionally biased region" description="Low complexity" evidence="4">
    <location>
        <begin position="372"/>
        <end position="382"/>
    </location>
</feature>
<dbReference type="Proteomes" id="UP000587697">
    <property type="component" value="Unassembled WGS sequence"/>
</dbReference>
<dbReference type="AlphaFoldDB" id="A0A7L2MH15"/>
<evidence type="ECO:0000313" key="6">
    <source>
        <dbReference type="Proteomes" id="UP000587697"/>
    </source>
</evidence>
<dbReference type="GO" id="GO:0031514">
    <property type="term" value="C:motile cilium"/>
    <property type="evidence" value="ECO:0007669"/>
    <property type="project" value="TreeGrafter"/>
</dbReference>